<name>A0A2R5GTF7_9STRA</name>
<keyword evidence="3" id="KW-1185">Reference proteome</keyword>
<feature type="region of interest" description="Disordered" evidence="1">
    <location>
        <begin position="78"/>
        <end position="109"/>
    </location>
</feature>
<dbReference type="InParanoid" id="A0A2R5GTF7"/>
<dbReference type="AlphaFoldDB" id="A0A2R5GTF7"/>
<protein>
    <submittedName>
        <fullName evidence="2">Uncharacterized protein</fullName>
    </submittedName>
</protein>
<dbReference type="Proteomes" id="UP000241890">
    <property type="component" value="Unassembled WGS sequence"/>
</dbReference>
<dbReference type="EMBL" id="BEYU01000171">
    <property type="protein sequence ID" value="GBG33865.1"/>
    <property type="molecule type" value="Genomic_DNA"/>
</dbReference>
<dbReference type="OrthoDB" id="206427at2759"/>
<comment type="caution">
    <text evidence="2">The sequence shown here is derived from an EMBL/GenBank/DDBJ whole genome shotgun (WGS) entry which is preliminary data.</text>
</comment>
<gene>
    <name evidence="2" type="ORF">FCC1311_100882</name>
</gene>
<evidence type="ECO:0000256" key="1">
    <source>
        <dbReference type="SAM" id="MobiDB-lite"/>
    </source>
</evidence>
<evidence type="ECO:0000313" key="2">
    <source>
        <dbReference type="EMBL" id="GBG33865.1"/>
    </source>
</evidence>
<sequence>MLRHAATSAARAVLPAAGAAGRGVCFGGKVAVRAEAPAKTLSSPLSATWMREMPVVHANPLQRSSLLQQEIETLQMLNRNARKPKKANHGKRPCSHVRRREKRRKVKTN</sequence>
<organism evidence="2 3">
    <name type="scientific">Hondaea fermentalgiana</name>
    <dbReference type="NCBI Taxonomy" id="2315210"/>
    <lineage>
        <taxon>Eukaryota</taxon>
        <taxon>Sar</taxon>
        <taxon>Stramenopiles</taxon>
        <taxon>Bigyra</taxon>
        <taxon>Labyrinthulomycetes</taxon>
        <taxon>Thraustochytrida</taxon>
        <taxon>Thraustochytriidae</taxon>
        <taxon>Hondaea</taxon>
    </lineage>
</organism>
<accession>A0A2R5GTF7</accession>
<evidence type="ECO:0000313" key="3">
    <source>
        <dbReference type="Proteomes" id="UP000241890"/>
    </source>
</evidence>
<feature type="compositionally biased region" description="Basic residues" evidence="1">
    <location>
        <begin position="80"/>
        <end position="109"/>
    </location>
</feature>
<proteinExistence type="predicted"/>
<reference evidence="2 3" key="1">
    <citation type="submission" date="2017-12" db="EMBL/GenBank/DDBJ databases">
        <title>Sequencing, de novo assembly and annotation of complete genome of a new Thraustochytrid species, strain FCC1311.</title>
        <authorList>
            <person name="Sedici K."/>
            <person name="Godart F."/>
            <person name="Aiese Cigliano R."/>
            <person name="Sanseverino W."/>
            <person name="Barakat M."/>
            <person name="Ortet P."/>
            <person name="Marechal E."/>
            <person name="Cagnac O."/>
            <person name="Amato A."/>
        </authorList>
    </citation>
    <scope>NUCLEOTIDE SEQUENCE [LARGE SCALE GENOMIC DNA]</scope>
</reference>